<gene>
    <name evidence="1" type="ORF">HINF_LOCUS30746</name>
    <name evidence="2" type="ORF">HINF_LOCUS39594</name>
</gene>
<dbReference type="AlphaFoldDB" id="A0AA86PQY9"/>
<accession>A0AA86PQY9</accession>
<reference evidence="1" key="1">
    <citation type="submission" date="2023-06" db="EMBL/GenBank/DDBJ databases">
        <authorList>
            <person name="Kurt Z."/>
        </authorList>
    </citation>
    <scope>NUCLEOTIDE SEQUENCE</scope>
</reference>
<evidence type="ECO:0000313" key="2">
    <source>
        <dbReference type="EMBL" id="CAL6042436.1"/>
    </source>
</evidence>
<name>A0AA86PQY9_9EUKA</name>
<reference evidence="2 3" key="2">
    <citation type="submission" date="2024-07" db="EMBL/GenBank/DDBJ databases">
        <authorList>
            <person name="Akdeniz Z."/>
        </authorList>
    </citation>
    <scope>NUCLEOTIDE SEQUENCE [LARGE SCALE GENOMIC DNA]</scope>
</reference>
<evidence type="ECO:0000313" key="3">
    <source>
        <dbReference type="Proteomes" id="UP001642409"/>
    </source>
</evidence>
<organism evidence="1">
    <name type="scientific">Hexamita inflata</name>
    <dbReference type="NCBI Taxonomy" id="28002"/>
    <lineage>
        <taxon>Eukaryota</taxon>
        <taxon>Metamonada</taxon>
        <taxon>Diplomonadida</taxon>
        <taxon>Hexamitidae</taxon>
        <taxon>Hexamitinae</taxon>
        <taxon>Hexamita</taxon>
    </lineage>
</organism>
<dbReference type="EMBL" id="CATOUU010000710">
    <property type="protein sequence ID" value="CAI9943101.1"/>
    <property type="molecule type" value="Genomic_DNA"/>
</dbReference>
<proteinExistence type="predicted"/>
<keyword evidence="3" id="KW-1185">Reference proteome</keyword>
<dbReference type="EMBL" id="CAXDID020000153">
    <property type="protein sequence ID" value="CAL6042436.1"/>
    <property type="molecule type" value="Genomic_DNA"/>
</dbReference>
<dbReference type="Proteomes" id="UP001642409">
    <property type="component" value="Unassembled WGS sequence"/>
</dbReference>
<protein>
    <submittedName>
        <fullName evidence="2">Hypothetical_protein</fullName>
    </submittedName>
</protein>
<comment type="caution">
    <text evidence="1">The sequence shown here is derived from an EMBL/GenBank/DDBJ whole genome shotgun (WGS) entry which is preliminary data.</text>
</comment>
<sequence>MLEVDLISEVFQAEICIDQVLPLSAILVNSFNYNVEGNNEAQLTTCQGTRCLYGKKRFVREWRRTNVQSIKMQLPCSAKQAANFLLVTPKWLQQFVLLSFLYMQ</sequence>
<evidence type="ECO:0000313" key="1">
    <source>
        <dbReference type="EMBL" id="CAI9943101.1"/>
    </source>
</evidence>